<feature type="transmembrane region" description="Helical" evidence="6">
    <location>
        <begin position="68"/>
        <end position="89"/>
    </location>
</feature>
<dbReference type="Pfam" id="PF03619">
    <property type="entry name" value="Solute_trans_a"/>
    <property type="match status" value="1"/>
</dbReference>
<dbReference type="EMBL" id="BQFW01000004">
    <property type="protein sequence ID" value="GJJ71048.1"/>
    <property type="molecule type" value="Genomic_DNA"/>
</dbReference>
<evidence type="ECO:0000313" key="8">
    <source>
        <dbReference type="Proteomes" id="UP000827284"/>
    </source>
</evidence>
<evidence type="ECO:0000256" key="3">
    <source>
        <dbReference type="ARBA" id="ARBA00022989"/>
    </source>
</evidence>
<dbReference type="Proteomes" id="UP000827284">
    <property type="component" value="Unassembled WGS sequence"/>
</dbReference>
<comment type="caution">
    <text evidence="7">The sequence shown here is derived from an EMBL/GenBank/DDBJ whole genome shotgun (WGS) entry which is preliminary data.</text>
</comment>
<evidence type="ECO:0000256" key="4">
    <source>
        <dbReference type="ARBA" id="ARBA00023136"/>
    </source>
</evidence>
<evidence type="ECO:0000256" key="5">
    <source>
        <dbReference type="SAM" id="MobiDB-lite"/>
    </source>
</evidence>
<name>A0A9P3LUH4_9FUNG</name>
<reference evidence="7" key="2">
    <citation type="journal article" date="2022" name="Microbiol. Resour. Announc.">
        <title>Whole-Genome Sequence of Entomortierella parvispora E1425, a Mucoromycotan Fungus Associated with Burkholderiaceae-Related Endosymbiotic Bacteria.</title>
        <authorList>
            <person name="Herlambang A."/>
            <person name="Guo Y."/>
            <person name="Takashima Y."/>
            <person name="Narisawa K."/>
            <person name="Ohta H."/>
            <person name="Nishizawa T."/>
        </authorList>
    </citation>
    <scope>NUCLEOTIDE SEQUENCE</scope>
    <source>
        <strain evidence="7">E1425</strain>
    </source>
</reference>
<organism evidence="7 8">
    <name type="scientific">Entomortierella parvispora</name>
    <dbReference type="NCBI Taxonomy" id="205924"/>
    <lineage>
        <taxon>Eukaryota</taxon>
        <taxon>Fungi</taxon>
        <taxon>Fungi incertae sedis</taxon>
        <taxon>Mucoromycota</taxon>
        <taxon>Mortierellomycotina</taxon>
        <taxon>Mortierellomycetes</taxon>
        <taxon>Mortierellales</taxon>
        <taxon>Mortierellaceae</taxon>
        <taxon>Entomortierella</taxon>
    </lineage>
</organism>
<feature type="region of interest" description="Disordered" evidence="5">
    <location>
        <begin position="397"/>
        <end position="485"/>
    </location>
</feature>
<feature type="transmembrane region" description="Helical" evidence="6">
    <location>
        <begin position="166"/>
        <end position="186"/>
    </location>
</feature>
<evidence type="ECO:0000313" key="7">
    <source>
        <dbReference type="EMBL" id="GJJ71048.1"/>
    </source>
</evidence>
<evidence type="ECO:0000256" key="6">
    <source>
        <dbReference type="SAM" id="Phobius"/>
    </source>
</evidence>
<evidence type="ECO:0008006" key="9">
    <source>
        <dbReference type="Google" id="ProtNLM"/>
    </source>
</evidence>
<evidence type="ECO:0000256" key="1">
    <source>
        <dbReference type="ARBA" id="ARBA00004141"/>
    </source>
</evidence>
<feature type="transmembrane region" description="Helical" evidence="6">
    <location>
        <begin position="198"/>
        <end position="220"/>
    </location>
</feature>
<comment type="subcellular location">
    <subcellularLocation>
        <location evidence="1">Membrane</location>
        <topology evidence="1">Multi-pass membrane protein</topology>
    </subcellularLocation>
</comment>
<keyword evidence="4 6" id="KW-0472">Membrane</keyword>
<feature type="transmembrane region" description="Helical" evidence="6">
    <location>
        <begin position="101"/>
        <end position="119"/>
    </location>
</feature>
<dbReference type="InterPro" id="IPR005178">
    <property type="entry name" value="Ostalpha/TMEM184C"/>
</dbReference>
<dbReference type="PANTHER" id="PTHR23423">
    <property type="entry name" value="ORGANIC SOLUTE TRANSPORTER-RELATED"/>
    <property type="match status" value="1"/>
</dbReference>
<dbReference type="AlphaFoldDB" id="A0A9P3LUH4"/>
<keyword evidence="8" id="KW-1185">Reference proteome</keyword>
<evidence type="ECO:0000256" key="2">
    <source>
        <dbReference type="ARBA" id="ARBA00022692"/>
    </source>
</evidence>
<feature type="transmembrane region" description="Helical" evidence="6">
    <location>
        <begin position="232"/>
        <end position="252"/>
    </location>
</feature>
<feature type="transmembrane region" description="Helical" evidence="6">
    <location>
        <begin position="31"/>
        <end position="53"/>
    </location>
</feature>
<dbReference type="GO" id="GO:0016020">
    <property type="term" value="C:membrane"/>
    <property type="evidence" value="ECO:0007669"/>
    <property type="project" value="UniProtKB-SubCell"/>
</dbReference>
<keyword evidence="2 6" id="KW-0812">Transmembrane</keyword>
<dbReference type="OrthoDB" id="14252at2759"/>
<accession>A0A9P3LUH4</accession>
<sequence length="485" mass="56012">MSAPVCPPSDNELSEPGTFFDGDSINWKRHYIGWGIAGLAALIATLISFRLLYKHARNYTKPTEQRQIMRILLMVPIYAIISFFSYRFYKEAIYYETIRDCYEAFVIHSFFTLLLTYLGDSQEARHAKMVDNLPNRKKWLFPFCCAFYNPQSPMFLYYMKYGILQYVLVKPITTIAAVILQYYNLYCTTSYNFHFGNVYITIIDFVSVSLAMYCLIVFYSNIKDEIAEYKPLWKFLCVKLVIFFVFWQTWLLNMLGDFHVFQATEYWTVDNIEIGISALLVCVEMVIFSIMHNYSFPYQPYVVPGESTRLGKSLRDGFNPMDLVREVGWACQDVAYLCMGRPLPVRDGHLSGSLTRANTLRQNRFSKVGNNKGGLGRKGSNDVDTVVDPSALEAGVGGQGKFVTDPHQNAPLLSHIDGRNQNNSSPYPFASPGVGHESYEMTPHQAQQQQQQEQDRLYQQQQQYYQQQQQQQDVYSSRPTDGYQY</sequence>
<protein>
    <recommendedName>
        <fullName evidence="9">DUF300-domain-containing protein</fullName>
    </recommendedName>
</protein>
<feature type="region of interest" description="Disordered" evidence="5">
    <location>
        <begin position="366"/>
        <end position="385"/>
    </location>
</feature>
<dbReference type="SMART" id="SM01417">
    <property type="entry name" value="Solute_trans_a"/>
    <property type="match status" value="1"/>
</dbReference>
<reference evidence="7" key="1">
    <citation type="submission" date="2021-11" db="EMBL/GenBank/DDBJ databases">
        <authorList>
            <person name="Herlambang A."/>
            <person name="Guo Y."/>
            <person name="Takashima Y."/>
            <person name="Nishizawa T."/>
        </authorList>
    </citation>
    <scope>NUCLEOTIDE SEQUENCE</scope>
    <source>
        <strain evidence="7">E1425</strain>
    </source>
</reference>
<feature type="transmembrane region" description="Helical" evidence="6">
    <location>
        <begin position="272"/>
        <end position="291"/>
    </location>
</feature>
<gene>
    <name evidence="7" type="ORF">EMPS_03398</name>
</gene>
<feature type="compositionally biased region" description="Low complexity" evidence="5">
    <location>
        <begin position="445"/>
        <end position="472"/>
    </location>
</feature>
<keyword evidence="3 6" id="KW-1133">Transmembrane helix</keyword>
<proteinExistence type="predicted"/>